<dbReference type="InterPro" id="IPR010852">
    <property type="entry name" value="ABATE"/>
</dbReference>
<keyword evidence="3" id="KW-1185">Reference proteome</keyword>
<comment type="caution">
    <text evidence="2">The sequence shown here is derived from an EMBL/GenBank/DDBJ whole genome shotgun (WGS) entry which is preliminary data.</text>
</comment>
<dbReference type="RefSeq" id="WP_183664379.1">
    <property type="nucleotide sequence ID" value="NZ_JACHXN010000020.1"/>
</dbReference>
<proteinExistence type="predicted"/>
<dbReference type="Proteomes" id="UP000554520">
    <property type="component" value="Unassembled WGS sequence"/>
</dbReference>
<dbReference type="PANTHER" id="PTHR35525">
    <property type="entry name" value="BLL6575 PROTEIN"/>
    <property type="match status" value="1"/>
</dbReference>
<dbReference type="Pfam" id="PF11706">
    <property type="entry name" value="zf-CGNR"/>
    <property type="match status" value="1"/>
</dbReference>
<dbReference type="AlphaFoldDB" id="A0A839UFF3"/>
<dbReference type="InterPro" id="IPR021005">
    <property type="entry name" value="Znf_CGNR"/>
</dbReference>
<evidence type="ECO:0000259" key="1">
    <source>
        <dbReference type="Pfam" id="PF11706"/>
    </source>
</evidence>
<dbReference type="EMBL" id="JACHXN010000020">
    <property type="protein sequence ID" value="MBB3148523.1"/>
    <property type="molecule type" value="Genomic_DNA"/>
</dbReference>
<sequence length="205" mass="23047">MKRDCPAIFVADATGLDFLNSRAMPVDTVVEWLADGEGLMQWLRESGLVSERALQTVEKNAMPGELDAVASQARSLREWFRGFVEGHRGRSLTADAIEELEPLNRLLARDEQFSQVSVANGVQTRSGLQWKKERQWKSPETLLTPIAEAIGDFVCNEEFTDVKACEGHDCTLLFVDRTRGKRRRWCSMAVCGNRAKQAAFRAKTL</sequence>
<reference evidence="2 3" key="1">
    <citation type="submission" date="2020-08" db="EMBL/GenBank/DDBJ databases">
        <title>Genomic Encyclopedia of Type Strains, Phase III (KMG-III): the genomes of soil and plant-associated and newly described type strains.</title>
        <authorList>
            <person name="Whitman W."/>
        </authorList>
    </citation>
    <scope>NUCLEOTIDE SEQUENCE [LARGE SCALE GENOMIC DNA]</scope>
    <source>
        <strain evidence="2 3">CECT 7015</strain>
    </source>
</reference>
<evidence type="ECO:0000313" key="2">
    <source>
        <dbReference type="EMBL" id="MBB3148523.1"/>
    </source>
</evidence>
<organism evidence="2 3">
    <name type="scientific">Phyllobacterium trifolii</name>
    <dbReference type="NCBI Taxonomy" id="300193"/>
    <lineage>
        <taxon>Bacteria</taxon>
        <taxon>Pseudomonadati</taxon>
        <taxon>Pseudomonadota</taxon>
        <taxon>Alphaproteobacteria</taxon>
        <taxon>Hyphomicrobiales</taxon>
        <taxon>Phyllobacteriaceae</taxon>
        <taxon>Phyllobacterium</taxon>
    </lineage>
</organism>
<evidence type="ECO:0000313" key="3">
    <source>
        <dbReference type="Proteomes" id="UP000554520"/>
    </source>
</evidence>
<dbReference type="Gene3D" id="1.10.3300.10">
    <property type="entry name" value="Jann2411-like domain"/>
    <property type="match status" value="1"/>
</dbReference>
<name>A0A839UFF3_9HYPH</name>
<dbReference type="PANTHER" id="PTHR35525:SF3">
    <property type="entry name" value="BLL6575 PROTEIN"/>
    <property type="match status" value="1"/>
</dbReference>
<accession>A0A839UFF3</accession>
<protein>
    <submittedName>
        <fullName evidence="2">Putative RNA-binding Zn ribbon-like protein</fullName>
    </submittedName>
</protein>
<gene>
    <name evidence="2" type="ORF">FHS21_004971</name>
</gene>
<dbReference type="Pfam" id="PF07336">
    <property type="entry name" value="ABATE"/>
    <property type="match status" value="1"/>
</dbReference>
<feature type="domain" description="Zinc finger CGNR" evidence="1">
    <location>
        <begin position="162"/>
        <end position="203"/>
    </location>
</feature>
<dbReference type="SUPFAM" id="SSF160904">
    <property type="entry name" value="Jann2411-like"/>
    <property type="match status" value="1"/>
</dbReference>
<dbReference type="InterPro" id="IPR023286">
    <property type="entry name" value="ABATE_dom_sf"/>
</dbReference>